<accession>A0A9N9GA79</accession>
<evidence type="ECO:0000313" key="2">
    <source>
        <dbReference type="Proteomes" id="UP000789405"/>
    </source>
</evidence>
<dbReference type="AlphaFoldDB" id="A0A9N9GA79"/>
<feature type="non-terminal residue" evidence="1">
    <location>
        <position position="1"/>
    </location>
</feature>
<proteinExistence type="predicted"/>
<comment type="caution">
    <text evidence="1">The sequence shown here is derived from an EMBL/GenBank/DDBJ whole genome shotgun (WGS) entry which is preliminary data.</text>
</comment>
<gene>
    <name evidence="1" type="ORF">DERYTH_LOCUS7219</name>
</gene>
<dbReference type="EMBL" id="CAJVPY010003450">
    <property type="protein sequence ID" value="CAG8592201.1"/>
    <property type="molecule type" value="Genomic_DNA"/>
</dbReference>
<evidence type="ECO:0000313" key="1">
    <source>
        <dbReference type="EMBL" id="CAG8592201.1"/>
    </source>
</evidence>
<name>A0A9N9GA79_9GLOM</name>
<organism evidence="1 2">
    <name type="scientific">Dentiscutata erythropus</name>
    <dbReference type="NCBI Taxonomy" id="1348616"/>
    <lineage>
        <taxon>Eukaryota</taxon>
        <taxon>Fungi</taxon>
        <taxon>Fungi incertae sedis</taxon>
        <taxon>Mucoromycota</taxon>
        <taxon>Glomeromycotina</taxon>
        <taxon>Glomeromycetes</taxon>
        <taxon>Diversisporales</taxon>
        <taxon>Gigasporaceae</taxon>
        <taxon>Dentiscutata</taxon>
    </lineage>
</organism>
<dbReference type="OrthoDB" id="1470350at2759"/>
<reference evidence="1" key="1">
    <citation type="submission" date="2021-06" db="EMBL/GenBank/DDBJ databases">
        <authorList>
            <person name="Kallberg Y."/>
            <person name="Tangrot J."/>
            <person name="Rosling A."/>
        </authorList>
    </citation>
    <scope>NUCLEOTIDE SEQUENCE</scope>
    <source>
        <strain evidence="1">MA453B</strain>
    </source>
</reference>
<protein>
    <submittedName>
        <fullName evidence="1">28854_t:CDS:1</fullName>
    </submittedName>
</protein>
<keyword evidence="2" id="KW-1185">Reference proteome</keyword>
<sequence>LLSLMVVVFGKYDVELIDMKAPLKTESGAITICGELPVKIRPRKYPL</sequence>
<dbReference type="Proteomes" id="UP000789405">
    <property type="component" value="Unassembled WGS sequence"/>
</dbReference>